<dbReference type="PANTHER" id="PTHR28037">
    <property type="entry name" value="ALCOHOL O-ACETYLTRANSFERASE 1-RELATED"/>
    <property type="match status" value="1"/>
</dbReference>
<evidence type="ECO:0008006" key="3">
    <source>
        <dbReference type="Google" id="ProtNLM"/>
    </source>
</evidence>
<dbReference type="OrthoDB" id="2150604at2759"/>
<dbReference type="InterPro" id="IPR052058">
    <property type="entry name" value="Alcohol_O-acetyltransferase"/>
</dbReference>
<dbReference type="STRING" id="1344416.A0A139ANL2"/>
<proteinExistence type="predicted"/>
<protein>
    <recommendedName>
        <fullName evidence="3">CoA-dependent acyltransferase</fullName>
    </recommendedName>
</protein>
<dbReference type="PANTHER" id="PTHR28037:SF1">
    <property type="entry name" value="ALCOHOL O-ACETYLTRANSFERASE 1-RELATED"/>
    <property type="match status" value="1"/>
</dbReference>
<organism evidence="1 2">
    <name type="scientific">Gonapodya prolifera (strain JEL478)</name>
    <name type="common">Monoblepharis prolifera</name>
    <dbReference type="NCBI Taxonomy" id="1344416"/>
    <lineage>
        <taxon>Eukaryota</taxon>
        <taxon>Fungi</taxon>
        <taxon>Fungi incertae sedis</taxon>
        <taxon>Chytridiomycota</taxon>
        <taxon>Chytridiomycota incertae sedis</taxon>
        <taxon>Monoblepharidomycetes</taxon>
        <taxon>Monoblepharidales</taxon>
        <taxon>Gonapodyaceae</taxon>
        <taxon>Gonapodya</taxon>
    </lineage>
</organism>
<dbReference type="SUPFAM" id="SSF52777">
    <property type="entry name" value="CoA-dependent acyltransferases"/>
    <property type="match status" value="1"/>
</dbReference>
<evidence type="ECO:0000313" key="1">
    <source>
        <dbReference type="EMBL" id="KXS18322.1"/>
    </source>
</evidence>
<evidence type="ECO:0000313" key="2">
    <source>
        <dbReference type="Proteomes" id="UP000070544"/>
    </source>
</evidence>
<reference evidence="1 2" key="1">
    <citation type="journal article" date="2015" name="Genome Biol. Evol.">
        <title>Phylogenomic analyses indicate that early fungi evolved digesting cell walls of algal ancestors of land plants.</title>
        <authorList>
            <person name="Chang Y."/>
            <person name="Wang S."/>
            <person name="Sekimoto S."/>
            <person name="Aerts A.L."/>
            <person name="Choi C."/>
            <person name="Clum A."/>
            <person name="LaButti K.M."/>
            <person name="Lindquist E.A."/>
            <person name="Yee Ngan C."/>
            <person name="Ohm R.A."/>
            <person name="Salamov A.A."/>
            <person name="Grigoriev I.V."/>
            <person name="Spatafora J.W."/>
            <person name="Berbee M.L."/>
        </authorList>
    </citation>
    <scope>NUCLEOTIDE SEQUENCE [LARGE SCALE GENOMIC DNA]</scope>
    <source>
        <strain evidence="1 2">JEL478</strain>
    </source>
</reference>
<keyword evidence="2" id="KW-1185">Reference proteome</keyword>
<accession>A0A139ANL2</accession>
<sequence>MMERLLALHERYSLARSQSGFAPIVFCGAELVGIPQNQVVDLIIPKLDRLLDSYPLMRCRVTDWWTRKPRWTLADTKWSARDLVADPDHNLTIEEAIDVEHKYGQELIDFRNGPLLRVSVRQIRTSDGSSATLLGVTVHHCLGDGRSTLGILHALLADVATFPIPGDISQLPPSAEDSIPEYTLTPTQIARLIFREVIGPNLPQFLRRFALDDTAWPHGSHILRPPASCPVRRVGLSLSSSTTSSLKRLGRAAGGGTIHAVLQACVGIALIVATSTYPSADVPTSLSISWPISLRKDELGHPQLTGNYVGGSTWHFERTAECSRTLAALIAHMHTLSHDPALLREAATELGTLKFLPELDSPDRPLSDFTVVDNGVVEPAPTGWEHRLRKQAASGTPYRASCEISNLGPLPRSPPVSASLAKGLRRVWFAQTASPVSGVFGVDLVGCPAGDGGVDLSALVSWREGVVPPEVGDAFARAVKVAVDVMCATVDGGKALDGNLTVGDVCDKVALEVFGKSEK</sequence>
<dbReference type="Gene3D" id="3.30.559.10">
    <property type="entry name" value="Chloramphenicol acetyltransferase-like domain"/>
    <property type="match status" value="1"/>
</dbReference>
<dbReference type="AlphaFoldDB" id="A0A139ANL2"/>
<dbReference type="Proteomes" id="UP000070544">
    <property type="component" value="Unassembled WGS sequence"/>
</dbReference>
<dbReference type="InterPro" id="IPR023213">
    <property type="entry name" value="CAT-like_dom_sf"/>
</dbReference>
<gene>
    <name evidence="1" type="ORF">M427DRAFT_143795</name>
</gene>
<name>A0A139ANL2_GONPJ</name>
<dbReference type="EMBL" id="KQ965742">
    <property type="protein sequence ID" value="KXS18322.1"/>
    <property type="molecule type" value="Genomic_DNA"/>
</dbReference>
<dbReference type="OMA" id="TWAQSHT"/>